<accession>A0A1F6Y8K7</accession>
<dbReference type="PANTHER" id="PTHR43736">
    <property type="entry name" value="ADP-RIBOSE PYROPHOSPHATASE"/>
    <property type="match status" value="1"/>
</dbReference>
<organism evidence="2 3">
    <name type="scientific">Candidatus Nomurabacteria bacterium RIFCSPLOWO2_12_FULL_46_14</name>
    <dbReference type="NCBI Taxonomy" id="1801797"/>
    <lineage>
        <taxon>Bacteria</taxon>
        <taxon>Candidatus Nomuraibacteriota</taxon>
    </lineage>
</organism>
<dbReference type="Proteomes" id="UP000176192">
    <property type="component" value="Unassembled WGS sequence"/>
</dbReference>
<dbReference type="EMBL" id="MFVV01000036">
    <property type="protein sequence ID" value="OGJ02685.1"/>
    <property type="molecule type" value="Genomic_DNA"/>
</dbReference>
<proteinExistence type="predicted"/>
<dbReference type="AlphaFoldDB" id="A0A1F6Y8K7"/>
<name>A0A1F6Y8K7_9BACT</name>
<evidence type="ECO:0000259" key="1">
    <source>
        <dbReference type="PROSITE" id="PS51462"/>
    </source>
</evidence>
<sequence>MKKGVDYPAITVSYVCHDGKGNYLMNKRSVNCRDEHGTWDFGGGGLEAGETIEDCLKKELKEEYNVVPIKYDFMGYLDLFRKQNGVDTHWVMLGFIVLVDPAQVINGEPHKFEEIKWFRLDNLPTPLHSAMPLILEKFKDKLP</sequence>
<protein>
    <recommendedName>
        <fullName evidence="1">Nudix hydrolase domain-containing protein</fullName>
    </recommendedName>
</protein>
<dbReference type="Pfam" id="PF00293">
    <property type="entry name" value="NUDIX"/>
    <property type="match status" value="1"/>
</dbReference>
<gene>
    <name evidence="2" type="ORF">A3G06_02380</name>
</gene>
<dbReference type="InterPro" id="IPR015797">
    <property type="entry name" value="NUDIX_hydrolase-like_dom_sf"/>
</dbReference>
<dbReference type="PROSITE" id="PS51462">
    <property type="entry name" value="NUDIX"/>
    <property type="match status" value="1"/>
</dbReference>
<dbReference type="Gene3D" id="3.90.79.10">
    <property type="entry name" value="Nucleoside Triphosphate Pyrophosphohydrolase"/>
    <property type="match status" value="1"/>
</dbReference>
<reference evidence="2 3" key="1">
    <citation type="journal article" date="2016" name="Nat. Commun.">
        <title>Thousands of microbial genomes shed light on interconnected biogeochemical processes in an aquifer system.</title>
        <authorList>
            <person name="Anantharaman K."/>
            <person name="Brown C.T."/>
            <person name="Hug L.A."/>
            <person name="Sharon I."/>
            <person name="Castelle C.J."/>
            <person name="Probst A.J."/>
            <person name="Thomas B.C."/>
            <person name="Singh A."/>
            <person name="Wilkins M.J."/>
            <person name="Karaoz U."/>
            <person name="Brodie E.L."/>
            <person name="Williams K.H."/>
            <person name="Hubbard S.S."/>
            <person name="Banfield J.F."/>
        </authorList>
    </citation>
    <scope>NUCLEOTIDE SEQUENCE [LARGE SCALE GENOMIC DNA]</scope>
</reference>
<dbReference type="STRING" id="1801797.A3G06_02380"/>
<dbReference type="InterPro" id="IPR000086">
    <property type="entry name" value="NUDIX_hydrolase_dom"/>
</dbReference>
<evidence type="ECO:0000313" key="2">
    <source>
        <dbReference type="EMBL" id="OGJ02685.1"/>
    </source>
</evidence>
<evidence type="ECO:0000313" key="3">
    <source>
        <dbReference type="Proteomes" id="UP000176192"/>
    </source>
</evidence>
<dbReference type="SUPFAM" id="SSF55811">
    <property type="entry name" value="Nudix"/>
    <property type="match status" value="1"/>
</dbReference>
<dbReference type="PANTHER" id="PTHR43736:SF1">
    <property type="entry name" value="DIHYDRONEOPTERIN TRIPHOSPHATE DIPHOSPHATASE"/>
    <property type="match status" value="1"/>
</dbReference>
<dbReference type="CDD" id="cd02883">
    <property type="entry name" value="NUDIX_Hydrolase"/>
    <property type="match status" value="1"/>
</dbReference>
<feature type="domain" description="Nudix hydrolase" evidence="1">
    <location>
        <begin position="6"/>
        <end position="140"/>
    </location>
</feature>
<comment type="caution">
    <text evidence="2">The sequence shown here is derived from an EMBL/GenBank/DDBJ whole genome shotgun (WGS) entry which is preliminary data.</text>
</comment>